<gene>
    <name evidence="7" type="ORF">LSAT_V11C400217940</name>
</gene>
<dbReference type="FunFam" id="1.10.10.10:FF:000024">
    <property type="entry name" value="U5 small nuclear ribonucleoprotein helicase"/>
    <property type="match status" value="1"/>
</dbReference>
<keyword evidence="3" id="KW-0378">Hydrolase</keyword>
<dbReference type="PANTHER" id="PTHR47961">
    <property type="entry name" value="DNA POLYMERASE THETA, PUTATIVE (AFU_ORTHOLOGUE AFUA_1G05260)-RELATED"/>
    <property type="match status" value="1"/>
</dbReference>
<dbReference type="SUPFAM" id="SSF46785">
    <property type="entry name" value="Winged helix' DNA-binding domain"/>
    <property type="match status" value="1"/>
</dbReference>
<comment type="similarity">
    <text evidence="1">Belongs to the disease resistance NB-LRR family.</text>
</comment>
<dbReference type="Proteomes" id="UP000235145">
    <property type="component" value="Unassembled WGS sequence"/>
</dbReference>
<dbReference type="Gene3D" id="3.40.50.300">
    <property type="entry name" value="P-loop containing nucleotide triphosphate hydrolases"/>
    <property type="match status" value="2"/>
</dbReference>
<dbReference type="FunFam" id="1.10.3380.10:FF:000001">
    <property type="entry name" value="U5 small nuclear ribonucleoprotein helicase"/>
    <property type="match status" value="1"/>
</dbReference>
<keyword evidence="4" id="KW-0347">Helicase</keyword>
<keyword evidence="2" id="KW-0547">Nucleotide-binding</keyword>
<dbReference type="InterPro" id="IPR027417">
    <property type="entry name" value="P-loop_NTPase"/>
</dbReference>
<dbReference type="GO" id="GO:0004386">
    <property type="term" value="F:helicase activity"/>
    <property type="evidence" value="ECO:0007669"/>
    <property type="project" value="UniProtKB-KW"/>
</dbReference>
<dbReference type="PANTHER" id="PTHR47961:SF4">
    <property type="entry name" value="ACTIVATING SIGNAL COINTEGRATOR 1 COMPLEX SUBUNIT 3"/>
    <property type="match status" value="1"/>
</dbReference>
<reference evidence="7 8" key="1">
    <citation type="journal article" date="2017" name="Nat. Commun.">
        <title>Genome assembly with in vitro proximity ligation data and whole-genome triplication in lettuce.</title>
        <authorList>
            <person name="Reyes-Chin-Wo S."/>
            <person name="Wang Z."/>
            <person name="Yang X."/>
            <person name="Kozik A."/>
            <person name="Arikit S."/>
            <person name="Song C."/>
            <person name="Xia L."/>
            <person name="Froenicke L."/>
            <person name="Lavelle D.O."/>
            <person name="Truco M.J."/>
            <person name="Xia R."/>
            <person name="Zhu S."/>
            <person name="Xu C."/>
            <person name="Xu H."/>
            <person name="Xu X."/>
            <person name="Cox K."/>
            <person name="Korf I."/>
            <person name="Meyers B.C."/>
            <person name="Michelmore R.W."/>
        </authorList>
    </citation>
    <scope>NUCLEOTIDE SEQUENCE [LARGE SCALE GENOMIC DNA]</scope>
    <source>
        <strain evidence="8">cv. Salinas</strain>
        <tissue evidence="7">Seedlings</tissue>
    </source>
</reference>
<dbReference type="InterPro" id="IPR057842">
    <property type="entry name" value="WH_MER3"/>
</dbReference>
<evidence type="ECO:0000256" key="3">
    <source>
        <dbReference type="ARBA" id="ARBA00022801"/>
    </source>
</evidence>
<dbReference type="SUPFAM" id="SSF52540">
    <property type="entry name" value="P-loop containing nucleoside triphosphate hydrolases"/>
    <property type="match status" value="1"/>
</dbReference>
<dbReference type="InterPro" id="IPR036390">
    <property type="entry name" value="WH_DNA-bd_sf"/>
</dbReference>
<dbReference type="SUPFAM" id="SSF158702">
    <property type="entry name" value="Sec63 N-terminal domain-like"/>
    <property type="match status" value="1"/>
</dbReference>
<dbReference type="Gene3D" id="1.10.10.10">
    <property type="entry name" value="Winged helix-like DNA-binding domain superfamily/Winged helix DNA-binding domain"/>
    <property type="match status" value="1"/>
</dbReference>
<dbReference type="Pfam" id="PF02889">
    <property type="entry name" value="Sec63"/>
    <property type="match status" value="1"/>
</dbReference>
<dbReference type="EMBL" id="NBSK02000004">
    <property type="protein sequence ID" value="KAJ0210239.1"/>
    <property type="molecule type" value="Genomic_DNA"/>
</dbReference>
<dbReference type="PROSITE" id="PS51194">
    <property type="entry name" value="HELICASE_CTER"/>
    <property type="match status" value="1"/>
</dbReference>
<dbReference type="InterPro" id="IPR050474">
    <property type="entry name" value="Hel308_SKI2-like"/>
</dbReference>
<dbReference type="Pfam" id="PF23445">
    <property type="entry name" value="WHD_SNRNP200"/>
    <property type="match status" value="1"/>
</dbReference>
<evidence type="ECO:0000259" key="6">
    <source>
        <dbReference type="PROSITE" id="PS51194"/>
    </source>
</evidence>
<accession>A0A9R1VRP6</accession>
<organism evidence="7 8">
    <name type="scientific">Lactuca sativa</name>
    <name type="common">Garden lettuce</name>
    <dbReference type="NCBI Taxonomy" id="4236"/>
    <lineage>
        <taxon>Eukaryota</taxon>
        <taxon>Viridiplantae</taxon>
        <taxon>Streptophyta</taxon>
        <taxon>Embryophyta</taxon>
        <taxon>Tracheophyta</taxon>
        <taxon>Spermatophyta</taxon>
        <taxon>Magnoliopsida</taxon>
        <taxon>eudicotyledons</taxon>
        <taxon>Gunneridae</taxon>
        <taxon>Pentapetalae</taxon>
        <taxon>asterids</taxon>
        <taxon>campanulids</taxon>
        <taxon>Asterales</taxon>
        <taxon>Asteraceae</taxon>
        <taxon>Cichorioideae</taxon>
        <taxon>Cichorieae</taxon>
        <taxon>Lactucinae</taxon>
        <taxon>Lactuca</taxon>
    </lineage>
</organism>
<evidence type="ECO:0000313" key="8">
    <source>
        <dbReference type="Proteomes" id="UP000235145"/>
    </source>
</evidence>
<evidence type="ECO:0000313" key="7">
    <source>
        <dbReference type="EMBL" id="KAJ0210239.1"/>
    </source>
</evidence>
<dbReference type="GO" id="GO:0016787">
    <property type="term" value="F:hydrolase activity"/>
    <property type="evidence" value="ECO:0007669"/>
    <property type="project" value="UniProtKB-KW"/>
</dbReference>
<name>A0A9R1VRP6_LACSA</name>
<feature type="domain" description="Helicase C-terminal" evidence="6">
    <location>
        <begin position="44"/>
        <end position="255"/>
    </location>
</feature>
<protein>
    <recommendedName>
        <fullName evidence="6">Helicase C-terminal domain-containing protein</fullName>
    </recommendedName>
</protein>
<proteinExistence type="inferred from homology"/>
<dbReference type="SMART" id="SM00973">
    <property type="entry name" value="Sec63"/>
    <property type="match status" value="1"/>
</dbReference>
<dbReference type="InterPro" id="IPR001650">
    <property type="entry name" value="Helicase_C-like"/>
</dbReference>
<evidence type="ECO:0000256" key="2">
    <source>
        <dbReference type="ARBA" id="ARBA00022741"/>
    </source>
</evidence>
<evidence type="ECO:0000256" key="5">
    <source>
        <dbReference type="ARBA" id="ARBA00022840"/>
    </source>
</evidence>
<evidence type="ECO:0000256" key="4">
    <source>
        <dbReference type="ARBA" id="ARBA00022806"/>
    </source>
</evidence>
<dbReference type="AlphaFoldDB" id="A0A9R1VRP6"/>
<sequence>MRVHNEKGFFRFENSYRVFPLAQQYVGITVKNPFQRFQLMNDICYEKVMEVVAGNKHHQVLIFVHSWKETRNTACAIRDTALANATLGIFLKEDSESGEILNQHATELVKSNDLKDLLPYGVAIHDEEMDSADLQLVEKLFADGHIKVLISTATHAWNVNLPQAHTVIIKGTEIYNPEKGAWTELSPLDVMQMMRHAYGEGIIITKHRELMYYLSLMYEHLPIESQFVSKLADHLNAEIVLGTVKNSKEAIKWLAYTYLYVRMMRNPTRYGLSHDARTRDSLLVDRRADLVHSAATILDKNNLVKYDRESGDFQVTDLGRIASYYYITYGTIATYNEHLKLTMSDIDLCKLFSLSEEFKCVKVRQDEKMELANLLDRIPIPIKEGLEEPSAKINVLLQAYISELKLQGLSLTSDMVFITQSAERLMPALLEIVLKKGWAQLAEKTMNLCKMRSR</sequence>
<dbReference type="InterPro" id="IPR036388">
    <property type="entry name" value="WH-like_DNA-bd_sf"/>
</dbReference>
<keyword evidence="8" id="KW-1185">Reference proteome</keyword>
<dbReference type="InterPro" id="IPR004179">
    <property type="entry name" value="Sec63-dom"/>
</dbReference>
<evidence type="ECO:0000256" key="1">
    <source>
        <dbReference type="ARBA" id="ARBA00008894"/>
    </source>
</evidence>
<comment type="caution">
    <text evidence="7">The sequence shown here is derived from an EMBL/GenBank/DDBJ whole genome shotgun (WGS) entry which is preliminary data.</text>
</comment>
<dbReference type="Gene3D" id="1.10.3380.10">
    <property type="entry name" value="Sec63 N-terminal domain-like domain"/>
    <property type="match status" value="1"/>
</dbReference>
<keyword evidence="5" id="KW-0067">ATP-binding</keyword>
<dbReference type="GO" id="GO:0005524">
    <property type="term" value="F:ATP binding"/>
    <property type="evidence" value="ECO:0007669"/>
    <property type="project" value="UniProtKB-KW"/>
</dbReference>